<evidence type="ECO:0000313" key="3">
    <source>
        <dbReference type="EMBL" id="KUK46871.1"/>
    </source>
</evidence>
<dbReference type="NCBIfam" id="TIGR02605">
    <property type="entry name" value="CxxC_CxxC_SSSS"/>
    <property type="match status" value="1"/>
</dbReference>
<evidence type="ECO:0000259" key="2">
    <source>
        <dbReference type="SMART" id="SM00834"/>
    </source>
</evidence>
<organism evidence="3 4">
    <name type="scientific">Anaerolinea thermophila</name>
    <dbReference type="NCBI Taxonomy" id="167964"/>
    <lineage>
        <taxon>Bacteria</taxon>
        <taxon>Bacillati</taxon>
        <taxon>Chloroflexota</taxon>
        <taxon>Anaerolineae</taxon>
        <taxon>Anaerolineales</taxon>
        <taxon>Anaerolineaceae</taxon>
        <taxon>Anaerolinea</taxon>
    </lineage>
</organism>
<evidence type="ECO:0000256" key="1">
    <source>
        <dbReference type="SAM" id="MobiDB-lite"/>
    </source>
</evidence>
<dbReference type="AlphaFoldDB" id="A0A117LH45"/>
<evidence type="ECO:0000313" key="4">
    <source>
        <dbReference type="Proteomes" id="UP000064249"/>
    </source>
</evidence>
<dbReference type="EMBL" id="LGFU01000005">
    <property type="protein sequence ID" value="KUK46871.1"/>
    <property type="molecule type" value="Genomic_DNA"/>
</dbReference>
<gene>
    <name evidence="3" type="ORF">XD73_0275</name>
</gene>
<feature type="compositionally biased region" description="Polar residues" evidence="1">
    <location>
        <begin position="118"/>
        <end position="130"/>
    </location>
</feature>
<reference evidence="3 4" key="1">
    <citation type="journal article" date="2015" name="MBio">
        <title>Genome-Resolved Metagenomic Analysis Reveals Roles for Candidate Phyla and Other Microbial Community Members in Biogeochemical Transformations in Oil Reservoirs.</title>
        <authorList>
            <person name="Hu P."/>
            <person name="Tom L."/>
            <person name="Singh A."/>
            <person name="Thomas B.C."/>
            <person name="Baker B.J."/>
            <person name="Piceno Y.M."/>
            <person name="Andersen G.L."/>
            <person name="Banfield J.F."/>
        </authorList>
    </citation>
    <scope>NUCLEOTIDE SEQUENCE [LARGE SCALE GENOMIC DNA]</scope>
    <source>
        <strain evidence="3">46_16</strain>
    </source>
</reference>
<name>A0A117LH45_9CHLR</name>
<feature type="region of interest" description="Disordered" evidence="1">
    <location>
        <begin position="105"/>
        <end position="130"/>
    </location>
</feature>
<dbReference type="InterPro" id="IPR013429">
    <property type="entry name" value="Regulatory_FmdB_Zinc_ribbon"/>
</dbReference>
<protein>
    <recommendedName>
        <fullName evidence="2">Putative regulatory protein FmdB zinc ribbon domain-containing protein</fullName>
    </recommendedName>
</protein>
<dbReference type="Proteomes" id="UP000064249">
    <property type="component" value="Unassembled WGS sequence"/>
</dbReference>
<sequence length="130" mass="14888">MPVYQFICLTCKTSFEKRIAYENYGLETVHCTACGSTKIQRKISKIRFNSSNPDGDVFSEDMPDFAHLEQNPEELGRTLRKMGQQTGEQFEPEFDEVVDRLEKGQSFDQIEQELPDISATSAPNTQEQSR</sequence>
<comment type="caution">
    <text evidence="3">The sequence shown here is derived from an EMBL/GenBank/DDBJ whole genome shotgun (WGS) entry which is preliminary data.</text>
</comment>
<feature type="domain" description="Putative regulatory protein FmdB zinc ribbon" evidence="2">
    <location>
        <begin position="1"/>
        <end position="44"/>
    </location>
</feature>
<proteinExistence type="predicted"/>
<dbReference type="SMART" id="SM00834">
    <property type="entry name" value="CxxC_CXXC_SSSS"/>
    <property type="match status" value="1"/>
</dbReference>
<accession>A0A117LH45</accession>